<dbReference type="PANTHER" id="PTHR12905:SF0">
    <property type="entry name" value="CALCINEURIN-LIKE PHOSPHOESTERASE DOMAIN-CONTAINING PROTEIN"/>
    <property type="match status" value="1"/>
</dbReference>
<gene>
    <name evidence="2" type="ORF">NOR_07908</name>
</gene>
<dbReference type="InterPro" id="IPR029052">
    <property type="entry name" value="Metallo-depent_PP-like"/>
</dbReference>
<protein>
    <submittedName>
        <fullName evidence="2">Ser/Thr protein phosphatase family protein</fullName>
    </submittedName>
</protein>
<dbReference type="GO" id="GO:0016787">
    <property type="term" value="F:hydrolase activity"/>
    <property type="evidence" value="ECO:0007669"/>
    <property type="project" value="InterPro"/>
</dbReference>
<evidence type="ECO:0000259" key="1">
    <source>
        <dbReference type="Pfam" id="PF00149"/>
    </source>
</evidence>
<dbReference type="EMBL" id="AZHC01000041">
    <property type="protein sequence ID" value="OAA35523.1"/>
    <property type="molecule type" value="Genomic_DNA"/>
</dbReference>
<dbReference type="InterPro" id="IPR004843">
    <property type="entry name" value="Calcineurin-like_PHP"/>
</dbReference>
<evidence type="ECO:0000313" key="2">
    <source>
        <dbReference type="EMBL" id="OAA35523.1"/>
    </source>
</evidence>
<name>A0A166X868_METRR</name>
<keyword evidence="3" id="KW-1185">Reference proteome</keyword>
<dbReference type="OrthoDB" id="630188at2759"/>
<dbReference type="SUPFAM" id="SSF56300">
    <property type="entry name" value="Metallo-dependent phosphatases"/>
    <property type="match status" value="1"/>
</dbReference>
<dbReference type="Proteomes" id="UP000243498">
    <property type="component" value="Unassembled WGS sequence"/>
</dbReference>
<dbReference type="Pfam" id="PF00149">
    <property type="entry name" value="Metallophos"/>
    <property type="match status" value="1"/>
</dbReference>
<sequence length="135" mass="14670">MSSWGAKADVAIHCGDLTEHSTIQELRTTLQLLKEIDAPVTLVIAGNHDFTLDADAFRAKLAEADRIAGETLDRSLVMETFRKLGAARGLLQSASEDHGILFLDEATHRILLLNGAQLSIYASLYTPSNGGDWGY</sequence>
<dbReference type="InterPro" id="IPR051693">
    <property type="entry name" value="UPF0046_metallophosphoest"/>
</dbReference>
<dbReference type="PANTHER" id="PTHR12905">
    <property type="entry name" value="METALLOPHOSPHOESTERASE"/>
    <property type="match status" value="1"/>
</dbReference>
<reference evidence="2 3" key="1">
    <citation type="journal article" date="2016" name="Genome Biol. Evol.">
        <title>Divergent and convergent evolution of fungal pathogenicity.</title>
        <authorList>
            <person name="Shang Y."/>
            <person name="Xiao G."/>
            <person name="Zheng P."/>
            <person name="Cen K."/>
            <person name="Zhan S."/>
            <person name="Wang C."/>
        </authorList>
    </citation>
    <scope>NUCLEOTIDE SEQUENCE [LARGE SCALE GENOMIC DNA]</scope>
    <source>
        <strain evidence="2 3">RCEF 4871</strain>
    </source>
</reference>
<feature type="domain" description="Calcineurin-like phosphoesterase" evidence="1">
    <location>
        <begin position="7"/>
        <end position="62"/>
    </location>
</feature>
<proteinExistence type="predicted"/>
<dbReference type="Gene3D" id="3.60.21.10">
    <property type="match status" value="1"/>
</dbReference>
<dbReference type="AlphaFoldDB" id="A0A166X868"/>
<evidence type="ECO:0000313" key="3">
    <source>
        <dbReference type="Proteomes" id="UP000243498"/>
    </source>
</evidence>
<dbReference type="OMA" id="GGISEYK"/>
<accession>A0A166X868</accession>
<organism evidence="2 3">
    <name type="scientific">Metarhizium rileyi (strain RCEF 4871)</name>
    <name type="common">Nomuraea rileyi</name>
    <dbReference type="NCBI Taxonomy" id="1649241"/>
    <lineage>
        <taxon>Eukaryota</taxon>
        <taxon>Fungi</taxon>
        <taxon>Dikarya</taxon>
        <taxon>Ascomycota</taxon>
        <taxon>Pezizomycotina</taxon>
        <taxon>Sordariomycetes</taxon>
        <taxon>Hypocreomycetidae</taxon>
        <taxon>Hypocreales</taxon>
        <taxon>Clavicipitaceae</taxon>
        <taxon>Metarhizium</taxon>
    </lineage>
</organism>
<comment type="caution">
    <text evidence="2">The sequence shown here is derived from an EMBL/GenBank/DDBJ whole genome shotgun (WGS) entry which is preliminary data.</text>
</comment>